<dbReference type="Gene3D" id="3.30.2230.10">
    <property type="entry name" value="DUSP-like"/>
    <property type="match status" value="1"/>
</dbReference>
<dbReference type="InterPro" id="IPR006615">
    <property type="entry name" value="Pept_C19_DUSP"/>
</dbReference>
<sequence length="339" mass="39330">METLPHLVPPLLSSDLDSVSKRVEEILMTEALSQYHLSEREIYLMTEMLGEMCRERDRELRMYSLEFSELSGAAGGWRRGRKGDSSNNPHLISIGEFLWDALLALIPTSPDRLTQPVIVNDTFDTKLCYYVKMTPPNKRTQRSLIDPLSTSLTSDSCYLINSDWYSNWETWVDSKNVKRNPTPIDNRDLRDNWRLTRSLIPHFTVKCLRDNEFIHLLSWFGLLANSIAVYVKGSELDLYPITIKSCVYGGASNLYRNVCITKDEPVRVLVDKIKFCFGIESNVETRVFIYFDRHRFYQFEDTSRPTAQLFPGQIVQLQIIRSDGTWEERSDVIPDIYSI</sequence>
<dbReference type="EMBL" id="JAKMXF010000177">
    <property type="protein sequence ID" value="KAI6655746.1"/>
    <property type="molecule type" value="Genomic_DNA"/>
</dbReference>
<name>A0AAV7K3L3_9METZ</name>
<organism evidence="2 3">
    <name type="scientific">Oopsacas minuta</name>
    <dbReference type="NCBI Taxonomy" id="111878"/>
    <lineage>
        <taxon>Eukaryota</taxon>
        <taxon>Metazoa</taxon>
        <taxon>Porifera</taxon>
        <taxon>Hexactinellida</taxon>
        <taxon>Hexasterophora</taxon>
        <taxon>Lyssacinosida</taxon>
        <taxon>Leucopsacidae</taxon>
        <taxon>Oopsacas</taxon>
    </lineage>
</organism>
<feature type="domain" description="DUSP" evidence="1">
    <location>
        <begin position="136"/>
        <end position="232"/>
    </location>
</feature>
<evidence type="ECO:0000259" key="1">
    <source>
        <dbReference type="PROSITE" id="PS51283"/>
    </source>
</evidence>
<dbReference type="AlphaFoldDB" id="A0AAV7K3L3"/>
<protein>
    <recommendedName>
        <fullName evidence="1">DUSP domain-containing protein</fullName>
    </recommendedName>
</protein>
<accession>A0AAV7K3L3</accession>
<keyword evidence="3" id="KW-1185">Reference proteome</keyword>
<gene>
    <name evidence="2" type="ORF">LOD99_1888</name>
</gene>
<evidence type="ECO:0000313" key="2">
    <source>
        <dbReference type="EMBL" id="KAI6655746.1"/>
    </source>
</evidence>
<comment type="caution">
    <text evidence="2">The sequence shown here is derived from an EMBL/GenBank/DDBJ whole genome shotgun (WGS) entry which is preliminary data.</text>
</comment>
<dbReference type="Proteomes" id="UP001165289">
    <property type="component" value="Unassembled WGS sequence"/>
</dbReference>
<dbReference type="InterPro" id="IPR035927">
    <property type="entry name" value="DUSP-like_sf"/>
</dbReference>
<dbReference type="GO" id="GO:0004843">
    <property type="term" value="F:cysteine-type deubiquitinase activity"/>
    <property type="evidence" value="ECO:0007669"/>
    <property type="project" value="InterPro"/>
</dbReference>
<dbReference type="SUPFAM" id="SSF143791">
    <property type="entry name" value="DUSP-like"/>
    <property type="match status" value="1"/>
</dbReference>
<dbReference type="Pfam" id="PF06337">
    <property type="entry name" value="DUSP"/>
    <property type="match status" value="1"/>
</dbReference>
<reference evidence="2 3" key="1">
    <citation type="journal article" date="2023" name="BMC Biol.">
        <title>The compact genome of the sponge Oopsacas minuta (Hexactinellida) is lacking key metazoan core genes.</title>
        <authorList>
            <person name="Santini S."/>
            <person name="Schenkelaars Q."/>
            <person name="Jourda C."/>
            <person name="Duchesne M."/>
            <person name="Belahbib H."/>
            <person name="Rocher C."/>
            <person name="Selva M."/>
            <person name="Riesgo A."/>
            <person name="Vervoort M."/>
            <person name="Leys S.P."/>
            <person name="Kodjabachian L."/>
            <person name="Le Bivic A."/>
            <person name="Borchiellini C."/>
            <person name="Claverie J.M."/>
            <person name="Renard E."/>
        </authorList>
    </citation>
    <scope>NUCLEOTIDE SEQUENCE [LARGE SCALE GENOMIC DNA]</scope>
    <source>
        <strain evidence="2">SPO-2</strain>
    </source>
</reference>
<evidence type="ECO:0000313" key="3">
    <source>
        <dbReference type="Proteomes" id="UP001165289"/>
    </source>
</evidence>
<proteinExistence type="predicted"/>
<dbReference type="PROSITE" id="PS51283">
    <property type="entry name" value="DUSP"/>
    <property type="match status" value="1"/>
</dbReference>